<evidence type="ECO:0000313" key="2">
    <source>
        <dbReference type="EMBL" id="SHM50182.1"/>
    </source>
</evidence>
<dbReference type="EMBL" id="FRCF01000012">
    <property type="protein sequence ID" value="SHM50182.1"/>
    <property type="molecule type" value="Genomic_DNA"/>
</dbReference>
<evidence type="ECO:0000259" key="1">
    <source>
        <dbReference type="PROSITE" id="PS51186"/>
    </source>
</evidence>
<dbReference type="SUPFAM" id="SSF55729">
    <property type="entry name" value="Acyl-CoA N-acyltransferases (Nat)"/>
    <property type="match status" value="1"/>
</dbReference>
<organism evidence="2 3">
    <name type="scientific">Lacicoccus alkaliphilus DSM 16010</name>
    <dbReference type="NCBI Taxonomy" id="1123231"/>
    <lineage>
        <taxon>Bacteria</taxon>
        <taxon>Bacillati</taxon>
        <taxon>Bacillota</taxon>
        <taxon>Bacilli</taxon>
        <taxon>Bacillales</taxon>
        <taxon>Salinicoccaceae</taxon>
        <taxon>Lacicoccus</taxon>
    </lineage>
</organism>
<dbReference type="OrthoDB" id="7365228at2"/>
<dbReference type="InterPro" id="IPR000182">
    <property type="entry name" value="GNAT_dom"/>
</dbReference>
<gene>
    <name evidence="2" type="ORF">SAMN02745189_02274</name>
</gene>
<dbReference type="InterPro" id="IPR016181">
    <property type="entry name" value="Acyl_CoA_acyltransferase"/>
</dbReference>
<dbReference type="GO" id="GO:0016747">
    <property type="term" value="F:acyltransferase activity, transferring groups other than amino-acyl groups"/>
    <property type="evidence" value="ECO:0007669"/>
    <property type="project" value="InterPro"/>
</dbReference>
<dbReference type="AlphaFoldDB" id="A0A1M7JB02"/>
<dbReference type="PROSITE" id="PS51186">
    <property type="entry name" value="GNAT"/>
    <property type="match status" value="1"/>
</dbReference>
<proteinExistence type="predicted"/>
<dbReference type="Gene3D" id="3.40.630.30">
    <property type="match status" value="1"/>
</dbReference>
<feature type="domain" description="N-acetyltransferase" evidence="1">
    <location>
        <begin position="5"/>
        <end position="180"/>
    </location>
</feature>
<protein>
    <submittedName>
        <fullName evidence="2">Aminoglycoside 6'-N-acetyltransferase I</fullName>
    </submittedName>
</protein>
<dbReference type="CDD" id="cd04301">
    <property type="entry name" value="NAT_SF"/>
    <property type="match status" value="1"/>
</dbReference>
<sequence>MMKIINMSELDEAQLHQAAEILTDTLNIGYPTFKDAMEEVREHLVPDNTLLAVVEGAAVMGWGGILAPEYDGNVFELHPLVVREDRQGEGIGGALVEALEGAAREQGGLTIWLGADDESEAGETSLAGVDLYDDLPAKLAEFDPGTHQSGFYFKLGYKIIGVLPDANGRGRPDIFFGKRL</sequence>
<accession>A0A1M7JB02</accession>
<reference evidence="2 3" key="1">
    <citation type="submission" date="2016-11" db="EMBL/GenBank/DDBJ databases">
        <authorList>
            <person name="Jaros S."/>
            <person name="Januszkiewicz K."/>
            <person name="Wedrychowicz H."/>
        </authorList>
    </citation>
    <scope>NUCLEOTIDE SEQUENCE [LARGE SCALE GENOMIC DNA]</scope>
    <source>
        <strain evidence="2 3">DSM 16010</strain>
    </source>
</reference>
<name>A0A1M7JB02_9BACL</name>
<keyword evidence="2" id="KW-0808">Transferase</keyword>
<dbReference type="STRING" id="1123231.SAMN02745189_02274"/>
<dbReference type="Proteomes" id="UP000184206">
    <property type="component" value="Unassembled WGS sequence"/>
</dbReference>
<dbReference type="Pfam" id="PF00583">
    <property type="entry name" value="Acetyltransf_1"/>
    <property type="match status" value="1"/>
</dbReference>
<keyword evidence="3" id="KW-1185">Reference proteome</keyword>
<evidence type="ECO:0000313" key="3">
    <source>
        <dbReference type="Proteomes" id="UP000184206"/>
    </source>
</evidence>